<dbReference type="RefSeq" id="WP_338392776.1">
    <property type="nucleotide sequence ID" value="NZ_AP025314.1"/>
</dbReference>
<organism evidence="5 6">
    <name type="scientific">Fulvitalea axinellae</name>
    <dbReference type="NCBI Taxonomy" id="1182444"/>
    <lineage>
        <taxon>Bacteria</taxon>
        <taxon>Pseudomonadati</taxon>
        <taxon>Bacteroidota</taxon>
        <taxon>Cytophagia</taxon>
        <taxon>Cytophagales</taxon>
        <taxon>Persicobacteraceae</taxon>
        <taxon>Fulvitalea</taxon>
    </lineage>
</organism>
<evidence type="ECO:0000256" key="3">
    <source>
        <dbReference type="ARBA" id="ARBA00023163"/>
    </source>
</evidence>
<proteinExistence type="predicted"/>
<evidence type="ECO:0000256" key="1">
    <source>
        <dbReference type="ARBA" id="ARBA00023015"/>
    </source>
</evidence>
<dbReference type="KEGG" id="fax:FUAX_37040"/>
<dbReference type="InterPro" id="IPR009057">
    <property type="entry name" value="Homeodomain-like_sf"/>
</dbReference>
<reference evidence="5 6" key="1">
    <citation type="submission" date="2021-12" db="EMBL/GenBank/DDBJ databases">
        <title>Genome sequencing of bacteria with rrn-lacking chromosome and rrn-plasmid.</title>
        <authorList>
            <person name="Anda M."/>
            <person name="Iwasaki W."/>
        </authorList>
    </citation>
    <scope>NUCLEOTIDE SEQUENCE [LARGE SCALE GENOMIC DNA]</scope>
    <source>
        <strain evidence="5 6">DSM 100852</strain>
    </source>
</reference>
<dbReference type="PROSITE" id="PS01124">
    <property type="entry name" value="HTH_ARAC_FAMILY_2"/>
    <property type="match status" value="1"/>
</dbReference>
<protein>
    <recommendedName>
        <fullName evidence="4">HTH araC/xylS-type domain-containing protein</fullName>
    </recommendedName>
</protein>
<keyword evidence="2" id="KW-0238">DNA-binding</keyword>
<dbReference type="InterPro" id="IPR018060">
    <property type="entry name" value="HTH_AraC"/>
</dbReference>
<dbReference type="SMART" id="SM00342">
    <property type="entry name" value="HTH_ARAC"/>
    <property type="match status" value="1"/>
</dbReference>
<gene>
    <name evidence="5" type="ORF">FUAX_37040</name>
</gene>
<dbReference type="GO" id="GO:0043565">
    <property type="term" value="F:sequence-specific DNA binding"/>
    <property type="evidence" value="ECO:0007669"/>
    <property type="project" value="InterPro"/>
</dbReference>
<name>A0AAU9D0R3_9BACT</name>
<dbReference type="EMBL" id="AP025314">
    <property type="protein sequence ID" value="BDD11272.1"/>
    <property type="molecule type" value="Genomic_DNA"/>
</dbReference>
<sequence>MLSITEDTAVDQAFSLRRVEYEVGKEVSRATDYHKIIFLEQADGFYYEEGNRKLLSAPGVYWLKPGEALDWEFTGSGRGVELTVSDDWVSQEGEEHETALGRILELRHVVLEADTWGELDGLLAELEKEFSLIDFGSVSCARHLFWALVFRVCGLLDKVKREEQTGPPALNLVRRFQGLIGERFLDYQKVREYAVMLGITPQYLNEISQKGLGMTASEAIRQRLLTESKWMLLYSDMHVSDIASSLGFSDTSHFGKFFKGYEVLTPTAYRKGFLTK</sequence>
<keyword evidence="6" id="KW-1185">Reference proteome</keyword>
<dbReference type="Gene3D" id="1.10.10.60">
    <property type="entry name" value="Homeodomain-like"/>
    <property type="match status" value="1"/>
</dbReference>
<accession>A0AAU9D0R3</accession>
<evidence type="ECO:0000313" key="6">
    <source>
        <dbReference type="Proteomes" id="UP001348817"/>
    </source>
</evidence>
<dbReference type="PANTHER" id="PTHR43280:SF32">
    <property type="entry name" value="TRANSCRIPTIONAL REGULATORY PROTEIN"/>
    <property type="match status" value="1"/>
</dbReference>
<dbReference type="PANTHER" id="PTHR43280">
    <property type="entry name" value="ARAC-FAMILY TRANSCRIPTIONAL REGULATOR"/>
    <property type="match status" value="1"/>
</dbReference>
<keyword evidence="1" id="KW-0805">Transcription regulation</keyword>
<evidence type="ECO:0000256" key="2">
    <source>
        <dbReference type="ARBA" id="ARBA00023125"/>
    </source>
</evidence>
<keyword evidence="3" id="KW-0804">Transcription</keyword>
<dbReference type="Pfam" id="PF12833">
    <property type="entry name" value="HTH_18"/>
    <property type="match status" value="1"/>
</dbReference>
<feature type="domain" description="HTH araC/xylS-type" evidence="4">
    <location>
        <begin position="174"/>
        <end position="272"/>
    </location>
</feature>
<dbReference type="SUPFAM" id="SSF46689">
    <property type="entry name" value="Homeodomain-like"/>
    <property type="match status" value="1"/>
</dbReference>
<evidence type="ECO:0000259" key="4">
    <source>
        <dbReference type="PROSITE" id="PS01124"/>
    </source>
</evidence>
<dbReference type="AlphaFoldDB" id="A0AAU9D0R3"/>
<evidence type="ECO:0000313" key="5">
    <source>
        <dbReference type="EMBL" id="BDD11272.1"/>
    </source>
</evidence>
<dbReference type="Proteomes" id="UP001348817">
    <property type="component" value="Chromosome"/>
</dbReference>
<dbReference type="GO" id="GO:0003700">
    <property type="term" value="F:DNA-binding transcription factor activity"/>
    <property type="evidence" value="ECO:0007669"/>
    <property type="project" value="InterPro"/>
</dbReference>